<evidence type="ECO:0000256" key="4">
    <source>
        <dbReference type="ARBA" id="ARBA00023134"/>
    </source>
</evidence>
<keyword evidence="1 5" id="KW-0808">Transferase</keyword>
<keyword evidence="7" id="KW-1185">Reference proteome</keyword>
<dbReference type="PANTHER" id="PTHR40392:SF1">
    <property type="entry name" value="2-PHOSPHO-L-LACTATE GUANYLYLTRANSFERASE"/>
    <property type="match status" value="1"/>
</dbReference>
<dbReference type="GO" id="GO:0052645">
    <property type="term" value="P:F420-0 metabolic process"/>
    <property type="evidence" value="ECO:0007669"/>
    <property type="project" value="UniProtKB-UniRule"/>
</dbReference>
<evidence type="ECO:0000256" key="2">
    <source>
        <dbReference type="ARBA" id="ARBA00022695"/>
    </source>
</evidence>
<comment type="catalytic activity">
    <reaction evidence="5">
        <text>(2S)-2-phospholactate + GTP + H(+) = (2S)-lactyl-2-diphospho-5'-guanosine + diphosphate</text>
        <dbReference type="Rhea" id="RHEA:63424"/>
        <dbReference type="ChEBI" id="CHEBI:15378"/>
        <dbReference type="ChEBI" id="CHEBI:33019"/>
        <dbReference type="ChEBI" id="CHEBI:37565"/>
        <dbReference type="ChEBI" id="CHEBI:59435"/>
        <dbReference type="ChEBI" id="CHEBI:59906"/>
        <dbReference type="EC" id="2.7.7.68"/>
    </reaction>
</comment>
<organism evidence="6 7">
    <name type="scientific">Saliphagus infecundisoli</name>
    <dbReference type="NCBI Taxonomy" id="1849069"/>
    <lineage>
        <taxon>Archaea</taxon>
        <taxon>Methanobacteriati</taxon>
        <taxon>Methanobacteriota</taxon>
        <taxon>Stenosarchaea group</taxon>
        <taxon>Halobacteria</taxon>
        <taxon>Halobacteriales</taxon>
        <taxon>Natrialbaceae</taxon>
        <taxon>Saliphagus</taxon>
    </lineage>
</organism>
<dbReference type="NCBIfam" id="TIGR03552">
    <property type="entry name" value="F420_cofC"/>
    <property type="match status" value="1"/>
</dbReference>
<evidence type="ECO:0000313" key="7">
    <source>
        <dbReference type="Proteomes" id="UP001595925"/>
    </source>
</evidence>
<dbReference type="Pfam" id="PF01983">
    <property type="entry name" value="CofC"/>
    <property type="match status" value="1"/>
</dbReference>
<evidence type="ECO:0000256" key="3">
    <source>
        <dbReference type="ARBA" id="ARBA00022741"/>
    </source>
</evidence>
<dbReference type="InterPro" id="IPR029044">
    <property type="entry name" value="Nucleotide-diphossugar_trans"/>
</dbReference>
<accession>A0ABD5QBI6</accession>
<reference evidence="6 7" key="1">
    <citation type="journal article" date="2019" name="Int. J. Syst. Evol. Microbiol.">
        <title>The Global Catalogue of Microorganisms (GCM) 10K type strain sequencing project: providing services to taxonomists for standard genome sequencing and annotation.</title>
        <authorList>
            <consortium name="The Broad Institute Genomics Platform"/>
            <consortium name="The Broad Institute Genome Sequencing Center for Infectious Disease"/>
            <person name="Wu L."/>
            <person name="Ma J."/>
        </authorList>
    </citation>
    <scope>NUCLEOTIDE SEQUENCE [LARGE SCALE GENOMIC DNA]</scope>
    <source>
        <strain evidence="6 7">CGMCC 1.15824</strain>
    </source>
</reference>
<keyword evidence="2 5" id="KW-0548">Nucleotidyltransferase</keyword>
<dbReference type="AlphaFoldDB" id="A0ABD5QBI6"/>
<dbReference type="RefSeq" id="WP_224828563.1">
    <property type="nucleotide sequence ID" value="NZ_JAIVEF010000007.1"/>
</dbReference>
<dbReference type="SUPFAM" id="SSF53448">
    <property type="entry name" value="Nucleotide-diphospho-sugar transferases"/>
    <property type="match status" value="1"/>
</dbReference>
<dbReference type="EC" id="2.7.7.68" evidence="5"/>
<comment type="subunit">
    <text evidence="5">Homodimer.</text>
</comment>
<dbReference type="PANTHER" id="PTHR40392">
    <property type="entry name" value="2-PHOSPHO-L-LACTATE GUANYLYLTRANSFERASE"/>
    <property type="match status" value="1"/>
</dbReference>
<comment type="similarity">
    <text evidence="5">Belongs to the CofC family.</text>
</comment>
<evidence type="ECO:0000256" key="1">
    <source>
        <dbReference type="ARBA" id="ARBA00022679"/>
    </source>
</evidence>
<dbReference type="Gene3D" id="6.10.140.50">
    <property type="match status" value="1"/>
</dbReference>
<proteinExistence type="inferred from homology"/>
<comment type="function">
    <text evidence="5">Guanylyltransferase that catalyzes the activation of (2S)-2-phospholactate (2-PL) as (2S)-lactyl-2-diphospho-5'-guanosine, via the condensation of 2-PL with GTP. It is involved in the biosynthesis of coenzyme F420, a hydride carrier cofactor.</text>
</comment>
<dbReference type="GO" id="GO:0005525">
    <property type="term" value="F:GTP binding"/>
    <property type="evidence" value="ECO:0007669"/>
    <property type="project" value="UniProtKB-KW"/>
</dbReference>
<keyword evidence="4 5" id="KW-0342">GTP-binding</keyword>
<dbReference type="Gene3D" id="3.90.550.10">
    <property type="entry name" value="Spore Coat Polysaccharide Biosynthesis Protein SpsA, Chain A"/>
    <property type="match status" value="1"/>
</dbReference>
<gene>
    <name evidence="5 6" type="primary">cofC</name>
    <name evidence="6" type="ORF">ACFPFO_04995</name>
</gene>
<keyword evidence="3 5" id="KW-0547">Nucleotide-binding</keyword>
<evidence type="ECO:0000313" key="6">
    <source>
        <dbReference type="EMBL" id="MFC4987130.1"/>
    </source>
</evidence>
<protein>
    <recommendedName>
        <fullName evidence="5">2-phospho-L-lactate guanylyltransferase</fullName>
        <shortName evidence="5">LP guanylyltransferase</shortName>
        <ecNumber evidence="5">2.7.7.68</ecNumber>
    </recommendedName>
</protein>
<sequence>MAPPHVIVPFSGADPKTRLEPLLSAAERGRLARAMLSDVLAAVSGAGAESTVLATEPVDADLAERVIVDERPLSAAVNARLESEGPVAVVMADLALATPEALEGLFATDGEVVVAPGRGGGTNALVVRHPDFSVDYHGVSYLDHRERAREVGAVVETVDSFRLATDVDEPEDVVEVLVHGDGESRDALEGMGFEIAVRDGRVGVARR</sequence>
<dbReference type="InterPro" id="IPR002835">
    <property type="entry name" value="CofC"/>
</dbReference>
<dbReference type="EMBL" id="JBHSJG010000018">
    <property type="protein sequence ID" value="MFC4987130.1"/>
    <property type="molecule type" value="Genomic_DNA"/>
</dbReference>
<dbReference type="GO" id="GO:0043814">
    <property type="term" value="F:phospholactate guanylyltransferase activity"/>
    <property type="evidence" value="ECO:0007669"/>
    <property type="project" value="UniProtKB-EC"/>
</dbReference>
<dbReference type="Proteomes" id="UP001595925">
    <property type="component" value="Unassembled WGS sequence"/>
</dbReference>
<name>A0ABD5QBI6_9EURY</name>
<dbReference type="HAMAP" id="MF_02114">
    <property type="entry name" value="CofC"/>
    <property type="match status" value="1"/>
</dbReference>
<comment type="pathway">
    <text evidence="5">Cofactor biosynthesis; coenzyme F420 biosynthesis.</text>
</comment>
<comment type="caution">
    <text evidence="6">The sequence shown here is derived from an EMBL/GenBank/DDBJ whole genome shotgun (WGS) entry which is preliminary data.</text>
</comment>
<evidence type="ECO:0000256" key="5">
    <source>
        <dbReference type="HAMAP-Rule" id="MF_02114"/>
    </source>
</evidence>